<dbReference type="STRING" id="1276246.SCULI_v1c05300"/>
<keyword evidence="1" id="KW-0547">Nucleotide-binding</keyword>
<proteinExistence type="predicted"/>
<dbReference type="RefSeq" id="WP_025363107.1">
    <property type="nucleotide sequence ID" value="NZ_CP006681.1"/>
</dbReference>
<keyword evidence="1" id="KW-0378">Hydrolase</keyword>
<organism evidence="1 2">
    <name type="scientific">Spiroplasma culicicola AES-1</name>
    <dbReference type="NCBI Taxonomy" id="1276246"/>
    <lineage>
        <taxon>Bacteria</taxon>
        <taxon>Bacillati</taxon>
        <taxon>Mycoplasmatota</taxon>
        <taxon>Mollicutes</taxon>
        <taxon>Entomoplasmatales</taxon>
        <taxon>Spiroplasmataceae</taxon>
        <taxon>Spiroplasma</taxon>
    </lineage>
</organism>
<dbReference type="KEGG" id="scq:SCULI_v1c05300"/>
<name>W6A7B5_9MOLU</name>
<dbReference type="eggNOG" id="COG0632">
    <property type="taxonomic scope" value="Bacteria"/>
</dbReference>
<keyword evidence="1" id="KW-0067">ATP-binding</keyword>
<dbReference type="EMBL" id="CP006681">
    <property type="protein sequence ID" value="AHI52871.1"/>
    <property type="molecule type" value="Genomic_DNA"/>
</dbReference>
<evidence type="ECO:0000313" key="1">
    <source>
        <dbReference type="EMBL" id="AHI52871.1"/>
    </source>
</evidence>
<dbReference type="SUPFAM" id="SSF47781">
    <property type="entry name" value="RuvA domain 2-like"/>
    <property type="match status" value="1"/>
</dbReference>
<dbReference type="PATRIC" id="fig|1276246.3.peg.528"/>
<keyword evidence="2" id="KW-1185">Reference proteome</keyword>
<dbReference type="InterPro" id="IPR010994">
    <property type="entry name" value="RuvA_2-like"/>
</dbReference>
<dbReference type="HOGENOM" id="CLU_1440233_0_0_14"/>
<dbReference type="OrthoDB" id="389406at2"/>
<sequence length="183" mass="21282">MFYLKAKIIKIYQNEIILEVNNTGYHGYLIEVSSIQLNQEVLIYFINLKTDYSDQYLFFTDKENYLMAKLLLEIKNVGIKTILSIFKTLTANELIAYAKNSDLNAILLATNVGQNICQKIIIKIRSKYLSQKYNKIQLNVIQSLHKLGYKIGDIYQAILKVDPNLDQDNLLKNTIIKLNEVYY</sequence>
<dbReference type="GO" id="GO:0004386">
    <property type="term" value="F:helicase activity"/>
    <property type="evidence" value="ECO:0007669"/>
    <property type="project" value="UniProtKB-KW"/>
</dbReference>
<accession>W6A7B5</accession>
<dbReference type="Gene3D" id="1.10.150.20">
    <property type="entry name" value="5' to 3' exonuclease, C-terminal subdomain"/>
    <property type="match status" value="1"/>
</dbReference>
<evidence type="ECO:0000313" key="2">
    <source>
        <dbReference type="Proteomes" id="UP000019267"/>
    </source>
</evidence>
<reference evidence="1 2" key="1">
    <citation type="journal article" date="2014" name="Genome Biol. Evol.">
        <title>Molecular evolution of the substrate utilization strategies and putative virulence factors in mosquito-associated Spiroplasma species.</title>
        <authorList>
            <person name="Chang T.H."/>
            <person name="Lo W.S."/>
            <person name="Ku C."/>
            <person name="Chen L.L."/>
            <person name="Kuo C.H."/>
        </authorList>
    </citation>
    <scope>NUCLEOTIDE SEQUENCE [LARGE SCALE GENOMIC DNA]</scope>
    <source>
        <strain evidence="1">AES-1</strain>
    </source>
</reference>
<dbReference type="AlphaFoldDB" id="W6A7B5"/>
<gene>
    <name evidence="1" type="primary">ruvA</name>
    <name evidence="1" type="ORF">SCULI_v1c05300</name>
</gene>
<keyword evidence="1" id="KW-0347">Helicase</keyword>
<protein>
    <submittedName>
        <fullName evidence="1">Holliday junction DNA helicase RuvA</fullName>
    </submittedName>
</protein>
<dbReference type="Proteomes" id="UP000019267">
    <property type="component" value="Chromosome"/>
</dbReference>